<name>M2TGV5_COCH5</name>
<evidence type="ECO:0000313" key="3">
    <source>
        <dbReference type="Proteomes" id="UP000016936"/>
    </source>
</evidence>
<dbReference type="Pfam" id="PF00651">
    <property type="entry name" value="BTB"/>
    <property type="match status" value="1"/>
</dbReference>
<evidence type="ECO:0000313" key="2">
    <source>
        <dbReference type="EMBL" id="EMD96675.1"/>
    </source>
</evidence>
<reference evidence="2 3" key="1">
    <citation type="journal article" date="2012" name="PLoS Pathog.">
        <title>Diverse lifestyles and strategies of plant pathogenesis encoded in the genomes of eighteen Dothideomycetes fungi.</title>
        <authorList>
            <person name="Ohm R.A."/>
            <person name="Feau N."/>
            <person name="Henrissat B."/>
            <person name="Schoch C.L."/>
            <person name="Horwitz B.A."/>
            <person name="Barry K.W."/>
            <person name="Condon B.J."/>
            <person name="Copeland A.C."/>
            <person name="Dhillon B."/>
            <person name="Glaser F."/>
            <person name="Hesse C.N."/>
            <person name="Kosti I."/>
            <person name="LaButti K."/>
            <person name="Lindquist E.A."/>
            <person name="Lucas S."/>
            <person name="Salamov A.A."/>
            <person name="Bradshaw R.E."/>
            <person name="Ciuffetti L."/>
            <person name="Hamelin R.C."/>
            <person name="Kema G.H.J."/>
            <person name="Lawrence C."/>
            <person name="Scott J.A."/>
            <person name="Spatafora J.W."/>
            <person name="Turgeon B.G."/>
            <person name="de Wit P.J.G.M."/>
            <person name="Zhong S."/>
            <person name="Goodwin S.B."/>
            <person name="Grigoriev I.V."/>
        </authorList>
    </citation>
    <scope>NUCLEOTIDE SEQUENCE [LARGE SCALE GENOMIC DNA]</scope>
    <source>
        <strain evidence="3">C5 / ATCC 48332 / race O</strain>
    </source>
</reference>
<dbReference type="SUPFAM" id="SSF54695">
    <property type="entry name" value="POZ domain"/>
    <property type="match status" value="1"/>
</dbReference>
<feature type="domain" description="BTB" evidence="1">
    <location>
        <begin position="33"/>
        <end position="100"/>
    </location>
</feature>
<keyword evidence="3" id="KW-1185">Reference proteome</keyword>
<dbReference type="OMA" id="ICAYHIT"/>
<dbReference type="InterPro" id="IPR000210">
    <property type="entry name" value="BTB/POZ_dom"/>
</dbReference>
<gene>
    <name evidence="2" type="ORF">COCHEDRAFT_1150373</name>
</gene>
<sequence length="243" mass="27356">MAKTEKEPPSYVICAKRISTKQRFTKDCSIMGETVPISIQGGQIHVHREVLTSTSDFLKNAMKPEWRADKNRPIDLSEENPKAVEIYCQWLYSGKIACCDNSLSTCTSICQLYVLGEKLMDQTFKNTVLDFIVKGLDGDFGFRLTADGIKIIYEGTPKGSPARRLVVDICAYHITPRLNLDVLSCFRGTDFLEELITALVAVRSPPRNKVPPWATQPESYHLSHPMLHYLYSHPACSTVHTTD</sequence>
<organism evidence="2 3">
    <name type="scientific">Cochliobolus heterostrophus (strain C5 / ATCC 48332 / race O)</name>
    <name type="common">Southern corn leaf blight fungus</name>
    <name type="synonym">Bipolaris maydis</name>
    <dbReference type="NCBI Taxonomy" id="701091"/>
    <lineage>
        <taxon>Eukaryota</taxon>
        <taxon>Fungi</taxon>
        <taxon>Dikarya</taxon>
        <taxon>Ascomycota</taxon>
        <taxon>Pezizomycotina</taxon>
        <taxon>Dothideomycetes</taxon>
        <taxon>Pleosporomycetidae</taxon>
        <taxon>Pleosporales</taxon>
        <taxon>Pleosporineae</taxon>
        <taxon>Pleosporaceae</taxon>
        <taxon>Bipolaris</taxon>
    </lineage>
</organism>
<dbReference type="HOGENOM" id="CLU_1190517_0_0_1"/>
<dbReference type="Gene3D" id="3.30.710.10">
    <property type="entry name" value="Potassium Channel Kv1.1, Chain A"/>
    <property type="match status" value="1"/>
</dbReference>
<dbReference type="STRING" id="701091.M2TGV5"/>
<dbReference type="PROSITE" id="PS50097">
    <property type="entry name" value="BTB"/>
    <property type="match status" value="1"/>
</dbReference>
<reference evidence="3" key="2">
    <citation type="journal article" date="2013" name="PLoS Genet.">
        <title>Comparative genome structure, secondary metabolite, and effector coding capacity across Cochliobolus pathogens.</title>
        <authorList>
            <person name="Condon B.J."/>
            <person name="Leng Y."/>
            <person name="Wu D."/>
            <person name="Bushley K.E."/>
            <person name="Ohm R.A."/>
            <person name="Otillar R."/>
            <person name="Martin J."/>
            <person name="Schackwitz W."/>
            <person name="Grimwood J."/>
            <person name="MohdZainudin N."/>
            <person name="Xue C."/>
            <person name="Wang R."/>
            <person name="Manning V.A."/>
            <person name="Dhillon B."/>
            <person name="Tu Z.J."/>
            <person name="Steffenson B.J."/>
            <person name="Salamov A."/>
            <person name="Sun H."/>
            <person name="Lowry S."/>
            <person name="LaButti K."/>
            <person name="Han J."/>
            <person name="Copeland A."/>
            <person name="Lindquist E."/>
            <person name="Barry K."/>
            <person name="Schmutz J."/>
            <person name="Baker S.E."/>
            <person name="Ciuffetti L.M."/>
            <person name="Grigoriev I.V."/>
            <person name="Zhong S."/>
            <person name="Turgeon B.G."/>
        </authorList>
    </citation>
    <scope>NUCLEOTIDE SEQUENCE [LARGE SCALE GENOMIC DNA]</scope>
    <source>
        <strain evidence="3">C5 / ATCC 48332 / race O</strain>
    </source>
</reference>
<dbReference type="EMBL" id="KB445569">
    <property type="protein sequence ID" value="EMD96675.1"/>
    <property type="molecule type" value="Genomic_DNA"/>
</dbReference>
<dbReference type="eggNOG" id="ENOG502T0BC">
    <property type="taxonomic scope" value="Eukaryota"/>
</dbReference>
<dbReference type="OrthoDB" id="3794732at2759"/>
<dbReference type="InterPro" id="IPR011333">
    <property type="entry name" value="SKP1/BTB/POZ_sf"/>
</dbReference>
<protein>
    <recommendedName>
        <fullName evidence="1">BTB domain-containing protein</fullName>
    </recommendedName>
</protein>
<dbReference type="AlphaFoldDB" id="M2TGV5"/>
<dbReference type="CDD" id="cd18186">
    <property type="entry name" value="BTB_POZ_ZBTB_KLHL-like"/>
    <property type="match status" value="1"/>
</dbReference>
<dbReference type="PANTHER" id="PTHR47843">
    <property type="entry name" value="BTB DOMAIN-CONTAINING PROTEIN-RELATED"/>
    <property type="match status" value="1"/>
</dbReference>
<proteinExistence type="predicted"/>
<dbReference type="Proteomes" id="UP000016936">
    <property type="component" value="Unassembled WGS sequence"/>
</dbReference>
<accession>M2TGV5</accession>
<evidence type="ECO:0000259" key="1">
    <source>
        <dbReference type="PROSITE" id="PS50097"/>
    </source>
</evidence>
<dbReference type="PANTHER" id="PTHR47843:SF2">
    <property type="entry name" value="BTB DOMAIN-CONTAINING PROTEIN"/>
    <property type="match status" value="1"/>
</dbReference>